<accession>A0ABT7XZR1</accession>
<reference evidence="1" key="1">
    <citation type="submission" date="2024-05" db="EMBL/GenBank/DDBJ databases">
        <title>Genome Sequences of Four Agar- Degrading Marine Bacteria.</title>
        <authorList>
            <person name="Phillips E.K."/>
            <person name="Shaffer J.C."/>
            <person name="Henson M.W."/>
            <person name="Temperton B."/>
            <person name="Thrash C.J."/>
            <person name="Martin M.O."/>
        </authorList>
    </citation>
    <scope>NUCLEOTIDE SEQUENCE</scope>
    <source>
        <strain evidence="1">EKP203</strain>
    </source>
</reference>
<gene>
    <name evidence="1" type="ORF">QWJ08_07675</name>
</gene>
<protein>
    <submittedName>
        <fullName evidence="1">Uncharacterized protein</fullName>
    </submittedName>
</protein>
<dbReference type="Proteomes" id="UP001169719">
    <property type="component" value="Unassembled WGS sequence"/>
</dbReference>
<organism evidence="1 2">
    <name type="scientific">Vibrio agarivorans</name>
    <dbReference type="NCBI Taxonomy" id="153622"/>
    <lineage>
        <taxon>Bacteria</taxon>
        <taxon>Pseudomonadati</taxon>
        <taxon>Pseudomonadota</taxon>
        <taxon>Gammaproteobacteria</taxon>
        <taxon>Vibrionales</taxon>
        <taxon>Vibrionaceae</taxon>
        <taxon>Vibrio</taxon>
    </lineage>
</organism>
<proteinExistence type="predicted"/>
<evidence type="ECO:0000313" key="2">
    <source>
        <dbReference type="Proteomes" id="UP001169719"/>
    </source>
</evidence>
<sequence length="72" mass="8640">MYTKKLNDKQIRQMMMEHPGLFTGMISTHYHYVDRVRQEMALYEYQANPLSCEQLITGYLSFRKQCESMPEV</sequence>
<evidence type="ECO:0000313" key="1">
    <source>
        <dbReference type="EMBL" id="MDN2481272.1"/>
    </source>
</evidence>
<dbReference type="EMBL" id="JAUEOZ010000001">
    <property type="protein sequence ID" value="MDN2481272.1"/>
    <property type="molecule type" value="Genomic_DNA"/>
</dbReference>
<comment type="caution">
    <text evidence="1">The sequence shown here is derived from an EMBL/GenBank/DDBJ whole genome shotgun (WGS) entry which is preliminary data.</text>
</comment>
<keyword evidence="2" id="KW-1185">Reference proteome</keyword>
<dbReference type="RefSeq" id="WP_289961405.1">
    <property type="nucleotide sequence ID" value="NZ_JAUEOZ010000001.1"/>
</dbReference>
<name>A0ABT7XZR1_9VIBR</name>